<accession>A0ABS6APX5</accession>
<feature type="transmembrane region" description="Helical" evidence="6">
    <location>
        <begin position="175"/>
        <end position="192"/>
    </location>
</feature>
<evidence type="ECO:0000256" key="4">
    <source>
        <dbReference type="ARBA" id="ARBA00022989"/>
    </source>
</evidence>
<sequence>MEIPKQKHSLIDDAQGIAFGSFMASVGVLLLTHLGFVTGQTAGLAILISYATGWGFGPVFFVVNLPFYWLGWRRFGPGFVAKSFAAVALLSLLVSFLPPYLQFGTVHPAVGAVLIGCLTGAGLLALFRHGSSLGGVGIVGLYIQDATGFRAGWVQLIFDAALFALAFFLRDPVTVGWSFLGAIVLNLTIAVNHRRDRYIV</sequence>
<keyword evidence="5 6" id="KW-0472">Membrane</keyword>
<evidence type="ECO:0000313" key="7">
    <source>
        <dbReference type="EMBL" id="MBU3031521.1"/>
    </source>
</evidence>
<feature type="transmembrane region" description="Helical" evidence="6">
    <location>
        <begin position="109"/>
        <end position="127"/>
    </location>
</feature>
<dbReference type="Proteomes" id="UP001166191">
    <property type="component" value="Unassembled WGS sequence"/>
</dbReference>
<proteinExistence type="predicted"/>
<dbReference type="RefSeq" id="WP_216034190.1">
    <property type="nucleotide sequence ID" value="NZ_JAHKNG010000034.1"/>
</dbReference>
<feature type="transmembrane region" description="Helical" evidence="6">
    <location>
        <begin position="148"/>
        <end position="169"/>
    </location>
</feature>
<name>A0ABS6APX5_9RHOB</name>
<feature type="transmembrane region" description="Helical" evidence="6">
    <location>
        <begin position="16"/>
        <end position="36"/>
    </location>
</feature>
<reference evidence="7" key="1">
    <citation type="submission" date="2021-06" db="EMBL/GenBank/DDBJ databases">
        <title>Paracoccus bacterium XHP0099 sp. nov., isolated from the surface waters of the Yellow Sea.</title>
        <authorList>
            <person name="Xue H."/>
            <person name="Zhang D."/>
        </authorList>
    </citation>
    <scope>NUCLEOTIDE SEQUENCE</scope>
    <source>
        <strain evidence="7">XHP0099</strain>
    </source>
</reference>
<evidence type="ECO:0000256" key="1">
    <source>
        <dbReference type="ARBA" id="ARBA00004651"/>
    </source>
</evidence>
<keyword evidence="2" id="KW-1003">Cell membrane</keyword>
<evidence type="ECO:0000256" key="3">
    <source>
        <dbReference type="ARBA" id="ARBA00022692"/>
    </source>
</evidence>
<keyword evidence="8" id="KW-1185">Reference proteome</keyword>
<evidence type="ECO:0000256" key="5">
    <source>
        <dbReference type="ARBA" id="ARBA00023136"/>
    </source>
</evidence>
<organism evidence="7 8">
    <name type="scientific">Paracoccus marinaquae</name>
    <dbReference type="NCBI Taxonomy" id="2841926"/>
    <lineage>
        <taxon>Bacteria</taxon>
        <taxon>Pseudomonadati</taxon>
        <taxon>Pseudomonadota</taxon>
        <taxon>Alphaproteobacteria</taxon>
        <taxon>Rhodobacterales</taxon>
        <taxon>Paracoccaceae</taxon>
        <taxon>Paracoccus</taxon>
    </lineage>
</organism>
<dbReference type="EMBL" id="JAHKNG010000034">
    <property type="protein sequence ID" value="MBU3031521.1"/>
    <property type="molecule type" value="Genomic_DNA"/>
</dbReference>
<protein>
    <submittedName>
        <fullName evidence="7">YitT family protein</fullName>
    </submittedName>
</protein>
<gene>
    <name evidence="7" type="ORF">KNW02_15495</name>
</gene>
<keyword evidence="4 6" id="KW-1133">Transmembrane helix</keyword>
<evidence type="ECO:0000256" key="6">
    <source>
        <dbReference type="SAM" id="Phobius"/>
    </source>
</evidence>
<comment type="subcellular location">
    <subcellularLocation>
        <location evidence="1">Cell membrane</location>
        <topology evidence="1">Multi-pass membrane protein</topology>
    </subcellularLocation>
</comment>
<dbReference type="Pfam" id="PF02588">
    <property type="entry name" value="YitT_membrane"/>
    <property type="match status" value="1"/>
</dbReference>
<feature type="transmembrane region" description="Helical" evidence="6">
    <location>
        <begin position="42"/>
        <end position="67"/>
    </location>
</feature>
<dbReference type="InterPro" id="IPR051461">
    <property type="entry name" value="UPF0750_membrane"/>
</dbReference>
<keyword evidence="3 6" id="KW-0812">Transmembrane</keyword>
<dbReference type="PANTHER" id="PTHR33545:SF5">
    <property type="entry name" value="UPF0750 MEMBRANE PROTEIN YITT"/>
    <property type="match status" value="1"/>
</dbReference>
<evidence type="ECO:0000256" key="2">
    <source>
        <dbReference type="ARBA" id="ARBA00022475"/>
    </source>
</evidence>
<feature type="transmembrane region" description="Helical" evidence="6">
    <location>
        <begin position="79"/>
        <end position="97"/>
    </location>
</feature>
<evidence type="ECO:0000313" key="8">
    <source>
        <dbReference type="Proteomes" id="UP001166191"/>
    </source>
</evidence>
<dbReference type="PANTHER" id="PTHR33545">
    <property type="entry name" value="UPF0750 MEMBRANE PROTEIN YITT-RELATED"/>
    <property type="match status" value="1"/>
</dbReference>
<comment type="caution">
    <text evidence="7">The sequence shown here is derived from an EMBL/GenBank/DDBJ whole genome shotgun (WGS) entry which is preliminary data.</text>
</comment>
<dbReference type="InterPro" id="IPR003740">
    <property type="entry name" value="YitT"/>
</dbReference>